<name>A0A9N7YGW3_PLEPL</name>
<evidence type="ECO:0000313" key="2">
    <source>
        <dbReference type="Proteomes" id="UP001153269"/>
    </source>
</evidence>
<sequence>MLETGTVSDASRRWFGMSKVKFGGTSRSRRDKIVTANQPDIVVVNVVIPRDSSIKKKNHERLEKDQTLREQLERMWKGLHVNLHGRPPEDRHQGYRLHRHSCPPSDCKEPDSLPSLTLDVGLFWIMSHSPLMAAQ</sequence>
<protein>
    <submittedName>
        <fullName evidence="1">Uncharacterized protein</fullName>
    </submittedName>
</protein>
<dbReference type="AlphaFoldDB" id="A0A9N7YGW3"/>
<accession>A0A9N7YGW3</accession>
<dbReference type="Proteomes" id="UP001153269">
    <property type="component" value="Unassembled WGS sequence"/>
</dbReference>
<reference evidence="1" key="1">
    <citation type="submission" date="2020-03" db="EMBL/GenBank/DDBJ databases">
        <authorList>
            <person name="Weist P."/>
        </authorList>
    </citation>
    <scope>NUCLEOTIDE SEQUENCE</scope>
</reference>
<organism evidence="1 2">
    <name type="scientific">Pleuronectes platessa</name>
    <name type="common">European plaice</name>
    <dbReference type="NCBI Taxonomy" id="8262"/>
    <lineage>
        <taxon>Eukaryota</taxon>
        <taxon>Metazoa</taxon>
        <taxon>Chordata</taxon>
        <taxon>Craniata</taxon>
        <taxon>Vertebrata</taxon>
        <taxon>Euteleostomi</taxon>
        <taxon>Actinopterygii</taxon>
        <taxon>Neopterygii</taxon>
        <taxon>Teleostei</taxon>
        <taxon>Neoteleostei</taxon>
        <taxon>Acanthomorphata</taxon>
        <taxon>Carangaria</taxon>
        <taxon>Pleuronectiformes</taxon>
        <taxon>Pleuronectoidei</taxon>
        <taxon>Pleuronectidae</taxon>
        <taxon>Pleuronectes</taxon>
    </lineage>
</organism>
<comment type="caution">
    <text evidence="1">The sequence shown here is derived from an EMBL/GenBank/DDBJ whole genome shotgun (WGS) entry which is preliminary data.</text>
</comment>
<dbReference type="EMBL" id="CADEAL010000679">
    <property type="protein sequence ID" value="CAB1423769.1"/>
    <property type="molecule type" value="Genomic_DNA"/>
</dbReference>
<evidence type="ECO:0000313" key="1">
    <source>
        <dbReference type="EMBL" id="CAB1423769.1"/>
    </source>
</evidence>
<proteinExistence type="predicted"/>
<gene>
    <name evidence="1" type="ORF">PLEPLA_LOCUS11690</name>
</gene>
<keyword evidence="2" id="KW-1185">Reference proteome</keyword>